<proteinExistence type="predicted"/>
<evidence type="ECO:0000256" key="1">
    <source>
        <dbReference type="SAM" id="MobiDB-lite"/>
    </source>
</evidence>
<accession>C0J6L4</accession>
<sequence length="264" mass="28226">EAHGTGTPLGDPLEMSAVGATLGSKPRESGGPLYVGSVKTNIGHLEGCAGLAGLMKTVLCLENGVIVPSINYERPNPRLRMEEWGLKVADKLIPWPTEGLRRASINSFGYGGSNAHCILDDAYHYLMERGLQGNTTSVKASPLSLTDEETDSGLGSASSSPIQQSLDYFASAIKDHPRLFLFSAHENGVLQSMLKSYSQYTDGKSKKGSASEEKFLANLAFTLGSRKTTFPWRFSVVASSRTELSSALALKVKGSRAGKTPRIA</sequence>
<dbReference type="SMART" id="SM00825">
    <property type="entry name" value="PKS_KS"/>
    <property type="match status" value="1"/>
</dbReference>
<dbReference type="PROSITE" id="PS52004">
    <property type="entry name" value="KS3_2"/>
    <property type="match status" value="1"/>
</dbReference>
<reference evidence="3" key="1">
    <citation type="journal article" date="2009" name="Appl. Environ. Microbiol.">
        <title>Insect-specific polyketide synthases (PKSs), potential PKS-nonribosomal peptide synthetase hybrids, and novel PKS clades in tropical fungi.</title>
        <authorList>
            <person name="Amnuaykanjanasin A."/>
            <person name="Phonghanpot S."/>
            <person name="Sengpanich N."/>
            <person name="Cheevadhanarak S."/>
            <person name="Tanticharoen M."/>
        </authorList>
    </citation>
    <scope>NUCLEOTIDE SEQUENCE</scope>
    <source>
        <strain evidence="3">BCC12100</strain>
    </source>
</reference>
<feature type="region of interest" description="Disordered" evidence="1">
    <location>
        <begin position="137"/>
        <end position="160"/>
    </location>
</feature>
<dbReference type="SUPFAM" id="SSF53901">
    <property type="entry name" value="Thiolase-like"/>
    <property type="match status" value="1"/>
</dbReference>
<dbReference type="PANTHER" id="PTHR43775:SF29">
    <property type="entry name" value="ASPERFURANONE POLYKETIDE SYNTHASE AFOG-RELATED"/>
    <property type="match status" value="1"/>
</dbReference>
<dbReference type="InterPro" id="IPR016039">
    <property type="entry name" value="Thiolase-like"/>
</dbReference>
<name>C0J6L4_9LECA</name>
<dbReference type="Gene3D" id="3.30.70.3290">
    <property type="match status" value="1"/>
</dbReference>
<dbReference type="GO" id="GO:0044550">
    <property type="term" value="P:secondary metabolite biosynthetic process"/>
    <property type="evidence" value="ECO:0007669"/>
    <property type="project" value="TreeGrafter"/>
</dbReference>
<dbReference type="EMBL" id="EU862534">
    <property type="protein sequence ID" value="ACN43291.1"/>
    <property type="molecule type" value="Genomic_DNA"/>
</dbReference>
<dbReference type="InterPro" id="IPR020841">
    <property type="entry name" value="PKS_Beta-ketoAc_synthase_dom"/>
</dbReference>
<dbReference type="Pfam" id="PF22621">
    <property type="entry name" value="CurL-like_PKS_C"/>
    <property type="match status" value="1"/>
</dbReference>
<protein>
    <submittedName>
        <fullName evidence="3">Putative polyketide synthase</fullName>
    </submittedName>
</protein>
<dbReference type="PANTHER" id="PTHR43775">
    <property type="entry name" value="FATTY ACID SYNTHASE"/>
    <property type="match status" value="1"/>
</dbReference>
<dbReference type="InterPro" id="IPR032821">
    <property type="entry name" value="PKS_assoc"/>
</dbReference>
<feature type="non-terminal residue" evidence="3">
    <location>
        <position position="1"/>
    </location>
</feature>
<dbReference type="InterPro" id="IPR050091">
    <property type="entry name" value="PKS_NRPS_Biosynth_Enz"/>
</dbReference>
<dbReference type="Pfam" id="PF16197">
    <property type="entry name" value="KAsynt_C_assoc"/>
    <property type="match status" value="1"/>
</dbReference>
<dbReference type="Gene3D" id="3.40.47.10">
    <property type="match status" value="1"/>
</dbReference>
<organism evidence="3">
    <name type="scientific">Phaeographina sp. BCC12100</name>
    <dbReference type="NCBI Taxonomy" id="577461"/>
    <lineage>
        <taxon>Eukaryota</taxon>
        <taxon>Fungi</taxon>
        <taxon>Dikarya</taxon>
        <taxon>Ascomycota</taxon>
        <taxon>Pezizomycotina</taxon>
        <taxon>Lecanoromycetes</taxon>
        <taxon>OSLEUM clade</taxon>
        <taxon>Ostropomycetidae</taxon>
        <taxon>Ostropales</taxon>
        <taxon>Graphidaceae</taxon>
        <taxon>Phaeographina</taxon>
    </lineage>
</organism>
<feature type="non-terminal residue" evidence="3">
    <location>
        <position position="264"/>
    </location>
</feature>
<dbReference type="InterPro" id="IPR014031">
    <property type="entry name" value="Ketoacyl_synth_C"/>
</dbReference>
<dbReference type="Pfam" id="PF02801">
    <property type="entry name" value="Ketoacyl-synt_C"/>
    <property type="match status" value="1"/>
</dbReference>
<evidence type="ECO:0000259" key="2">
    <source>
        <dbReference type="PROSITE" id="PS52004"/>
    </source>
</evidence>
<evidence type="ECO:0000313" key="3">
    <source>
        <dbReference type="EMBL" id="ACN43291.1"/>
    </source>
</evidence>
<dbReference type="GO" id="GO:0004312">
    <property type="term" value="F:fatty acid synthase activity"/>
    <property type="evidence" value="ECO:0007669"/>
    <property type="project" value="TreeGrafter"/>
</dbReference>
<dbReference type="GO" id="GO:0006633">
    <property type="term" value="P:fatty acid biosynthetic process"/>
    <property type="evidence" value="ECO:0007669"/>
    <property type="project" value="TreeGrafter"/>
</dbReference>
<dbReference type="CDD" id="cd00833">
    <property type="entry name" value="PKS"/>
    <property type="match status" value="1"/>
</dbReference>
<feature type="domain" description="Ketosynthase family 3 (KS3)" evidence="2">
    <location>
        <begin position="1"/>
        <end position="121"/>
    </location>
</feature>
<dbReference type="AlphaFoldDB" id="C0J6L4"/>